<dbReference type="Pfam" id="PF06414">
    <property type="entry name" value="Zeta_toxin"/>
    <property type="match status" value="1"/>
</dbReference>
<dbReference type="InterPro" id="IPR027417">
    <property type="entry name" value="P-loop_NTPase"/>
</dbReference>
<feature type="domain" description="Zeta toxin" evidence="3">
    <location>
        <begin position="29"/>
        <end position="190"/>
    </location>
</feature>
<protein>
    <submittedName>
        <fullName evidence="4">Zeta toxin family protein</fullName>
    </submittedName>
</protein>
<accession>A0A9X1RV91</accession>
<dbReference type="AlphaFoldDB" id="A0A9X1RV91"/>
<dbReference type="SUPFAM" id="SSF52540">
    <property type="entry name" value="P-loop containing nucleoside triphosphate hydrolases"/>
    <property type="match status" value="1"/>
</dbReference>
<reference evidence="4" key="1">
    <citation type="submission" date="2021-10" db="EMBL/GenBank/DDBJ databases">
        <title>Marinomonas pontica sp. nov., isolated from the Black Sea.</title>
        <authorList>
            <person name="Zhao L.-H."/>
            <person name="Xue J.-H."/>
        </authorList>
    </citation>
    <scope>NUCLEOTIDE SEQUENCE</scope>
    <source>
        <strain evidence="4">E8</strain>
    </source>
</reference>
<proteinExistence type="predicted"/>
<dbReference type="EMBL" id="JAJATW010000052">
    <property type="protein sequence ID" value="MCB5163194.1"/>
    <property type="molecule type" value="Genomic_DNA"/>
</dbReference>
<dbReference type="GO" id="GO:0005524">
    <property type="term" value="F:ATP binding"/>
    <property type="evidence" value="ECO:0007669"/>
    <property type="project" value="UniProtKB-KW"/>
</dbReference>
<keyword evidence="2" id="KW-0067">ATP-binding</keyword>
<dbReference type="Proteomes" id="UP001139095">
    <property type="component" value="Unassembled WGS sequence"/>
</dbReference>
<organism evidence="4 5">
    <name type="scientific">Marinomonas algarum</name>
    <dbReference type="NCBI Taxonomy" id="2883105"/>
    <lineage>
        <taxon>Bacteria</taxon>
        <taxon>Pseudomonadati</taxon>
        <taxon>Pseudomonadota</taxon>
        <taxon>Gammaproteobacteria</taxon>
        <taxon>Oceanospirillales</taxon>
        <taxon>Oceanospirillaceae</taxon>
        <taxon>Marinomonas</taxon>
    </lineage>
</organism>
<keyword evidence="5" id="KW-1185">Reference proteome</keyword>
<sequence>MNDEAIIAKAILEAKARKKEIASSQIDHLPREEEAVSVFMAGSPGAGKTETARRMIRDFSSESGQKLVHIENDELRKVFEDYNGQNSPLFQRPATLLVEAIHDRALKQGVSFILDSTLSSLDKAKSNIERSLKRNRYVLIIFVYQSPEQAWKFVKAREGTEGRRVPEEVFVKQFLGSQTVVSELKSYFGDQVNLTFIEKNIDGKNDRPHFNVTNIDALFRKKYNEKMLEDLILKDK</sequence>
<gene>
    <name evidence="4" type="ORF">LG368_15140</name>
</gene>
<evidence type="ECO:0000256" key="1">
    <source>
        <dbReference type="ARBA" id="ARBA00022741"/>
    </source>
</evidence>
<dbReference type="GO" id="GO:0016301">
    <property type="term" value="F:kinase activity"/>
    <property type="evidence" value="ECO:0007669"/>
    <property type="project" value="InterPro"/>
</dbReference>
<dbReference type="RefSeq" id="WP_226755528.1">
    <property type="nucleotide sequence ID" value="NZ_JAJATW010000052.1"/>
</dbReference>
<evidence type="ECO:0000313" key="5">
    <source>
        <dbReference type="Proteomes" id="UP001139095"/>
    </source>
</evidence>
<evidence type="ECO:0000313" key="4">
    <source>
        <dbReference type="EMBL" id="MCB5163194.1"/>
    </source>
</evidence>
<comment type="caution">
    <text evidence="4">The sequence shown here is derived from an EMBL/GenBank/DDBJ whole genome shotgun (WGS) entry which is preliminary data.</text>
</comment>
<dbReference type="Gene3D" id="3.40.50.300">
    <property type="entry name" value="P-loop containing nucleotide triphosphate hydrolases"/>
    <property type="match status" value="1"/>
</dbReference>
<evidence type="ECO:0000259" key="3">
    <source>
        <dbReference type="Pfam" id="PF06414"/>
    </source>
</evidence>
<evidence type="ECO:0000256" key="2">
    <source>
        <dbReference type="ARBA" id="ARBA00022840"/>
    </source>
</evidence>
<keyword evidence="1" id="KW-0547">Nucleotide-binding</keyword>
<dbReference type="InterPro" id="IPR010488">
    <property type="entry name" value="Zeta_toxin_domain"/>
</dbReference>
<name>A0A9X1RV91_9GAMM</name>